<evidence type="ECO:0000313" key="5">
    <source>
        <dbReference type="Proteomes" id="UP000199662"/>
    </source>
</evidence>
<keyword evidence="5" id="KW-1185">Reference proteome</keyword>
<evidence type="ECO:0000313" key="4">
    <source>
        <dbReference type="EMBL" id="SEJ11218.1"/>
    </source>
</evidence>
<dbReference type="GO" id="GO:0016740">
    <property type="term" value="F:transferase activity"/>
    <property type="evidence" value="ECO:0007669"/>
    <property type="project" value="UniProtKB-KW"/>
</dbReference>
<dbReference type="InterPro" id="IPR012338">
    <property type="entry name" value="Beta-lactam/transpept-like"/>
</dbReference>
<dbReference type="STRING" id="84035.SAMN05660742_103202"/>
<dbReference type="Pfam" id="PF00905">
    <property type="entry name" value="Transpeptidase"/>
    <property type="match status" value="1"/>
</dbReference>
<feature type="domain" description="Penicillin binding protein A dimerisation" evidence="3">
    <location>
        <begin position="57"/>
        <end position="121"/>
    </location>
</feature>
<dbReference type="EMBL" id="FNZK01000003">
    <property type="protein sequence ID" value="SEJ11218.1"/>
    <property type="molecule type" value="Genomic_DNA"/>
</dbReference>
<dbReference type="PANTHER" id="PTHR30627:SF24">
    <property type="entry name" value="PENICILLIN-BINDING PROTEIN 4B"/>
    <property type="match status" value="1"/>
</dbReference>
<dbReference type="InterPro" id="IPR050515">
    <property type="entry name" value="Beta-lactam/transpept"/>
</dbReference>
<dbReference type="GO" id="GO:0071972">
    <property type="term" value="F:peptidoglycan L,D-transpeptidase activity"/>
    <property type="evidence" value="ECO:0007669"/>
    <property type="project" value="TreeGrafter"/>
</dbReference>
<dbReference type="GO" id="GO:0008658">
    <property type="term" value="F:penicillin binding"/>
    <property type="evidence" value="ECO:0007669"/>
    <property type="project" value="InterPro"/>
</dbReference>
<protein>
    <submittedName>
        <fullName evidence="4">Peptidoglycan glycosyltransferase</fullName>
    </submittedName>
</protein>
<feature type="transmembrane region" description="Helical" evidence="1">
    <location>
        <begin position="9"/>
        <end position="30"/>
    </location>
</feature>
<dbReference type="InterPro" id="IPR001460">
    <property type="entry name" value="PCN-bd_Tpept"/>
</dbReference>
<dbReference type="GO" id="GO:0005886">
    <property type="term" value="C:plasma membrane"/>
    <property type="evidence" value="ECO:0007669"/>
    <property type="project" value="TreeGrafter"/>
</dbReference>
<keyword evidence="1" id="KW-1133">Transmembrane helix</keyword>
<dbReference type="PANTHER" id="PTHR30627">
    <property type="entry name" value="PEPTIDOGLYCAN D,D-TRANSPEPTIDASE"/>
    <property type="match status" value="1"/>
</dbReference>
<keyword evidence="1" id="KW-0812">Transmembrane</keyword>
<dbReference type="AlphaFoldDB" id="A0A1H6W2R0"/>
<proteinExistence type="predicted"/>
<dbReference type="Pfam" id="PF21922">
    <property type="entry name" value="PBP_dimer_2"/>
    <property type="match status" value="1"/>
</dbReference>
<accession>A0A1H6W2R0</accession>
<name>A0A1H6W2R0_9FIRM</name>
<organism evidence="4 5">
    <name type="scientific">Propionispira arboris</name>
    <dbReference type="NCBI Taxonomy" id="84035"/>
    <lineage>
        <taxon>Bacteria</taxon>
        <taxon>Bacillati</taxon>
        <taxon>Bacillota</taxon>
        <taxon>Negativicutes</taxon>
        <taxon>Selenomonadales</taxon>
        <taxon>Selenomonadaceae</taxon>
        <taxon>Propionispira</taxon>
    </lineage>
</organism>
<evidence type="ECO:0000256" key="1">
    <source>
        <dbReference type="SAM" id="Phobius"/>
    </source>
</evidence>
<feature type="domain" description="Penicillin-binding protein transpeptidase" evidence="2">
    <location>
        <begin position="159"/>
        <end position="464"/>
    </location>
</feature>
<dbReference type="RefSeq" id="WP_091829590.1">
    <property type="nucleotide sequence ID" value="NZ_FNZK01000003.1"/>
</dbReference>
<gene>
    <name evidence="4" type="ORF">SAMN05660742_103202</name>
</gene>
<evidence type="ECO:0000259" key="2">
    <source>
        <dbReference type="Pfam" id="PF00905"/>
    </source>
</evidence>
<reference evidence="4 5" key="1">
    <citation type="submission" date="2016-10" db="EMBL/GenBank/DDBJ databases">
        <authorList>
            <person name="de Groot N.N."/>
        </authorList>
    </citation>
    <scope>NUCLEOTIDE SEQUENCE [LARGE SCALE GENOMIC DNA]</scope>
    <source>
        <strain evidence="4 5">DSM 2179</strain>
    </source>
</reference>
<keyword evidence="4" id="KW-0808">Transferase</keyword>
<dbReference type="InterPro" id="IPR054120">
    <property type="entry name" value="PBPA_dimer"/>
</dbReference>
<dbReference type="SUPFAM" id="SSF56601">
    <property type="entry name" value="beta-lactamase/transpeptidase-like"/>
    <property type="match status" value="1"/>
</dbReference>
<dbReference type="Gene3D" id="3.90.1310.10">
    <property type="entry name" value="Penicillin-binding protein 2a (Domain 2)"/>
    <property type="match status" value="1"/>
</dbReference>
<sequence>MHDRKMKKYIYNVTVLLFSLFLILIGYITYLQSFESPNLANNPLNRRAMEMEKHIQRGMILDCNGEKIAYSKKNEQGTFSRIYPLRDITASISGYVGEKIGNVGIEGYANTDLVGMNSPLARFGPLKQLFNKDRGNNVKLTIDTNIQKVAYDALGNQKGAIVILNAKTGAVLAMVSKPSFDPNTIDQHWDQLRSDSSSPLLNRASQGLYPPGSILKTMIADAALKENVTTTKEIFYCPGFLKIDDTYTLYESDNEVHGKINLQEALNESCNVTFATLALRLGEAKLADTFDRFGFRKTFDNEIDEPQIPLPEFKKLSDGEIAQVGIGQSTVLVTPLRMALLASAFINHGTIMKPYLIDEILSPDGFVLKKTVTEKWLEATTAQSADTIESFMKSVVKQGTATRAAVSGIDVAGKTGTAENSSGDSHAWFIGSATLPSQDIAFAIIVENGDFGGLAAAPIAKRIITNIVHTEEVTQ</sequence>
<dbReference type="GO" id="GO:0071555">
    <property type="term" value="P:cell wall organization"/>
    <property type="evidence" value="ECO:0007669"/>
    <property type="project" value="TreeGrafter"/>
</dbReference>
<keyword evidence="1" id="KW-0472">Membrane</keyword>
<dbReference type="Proteomes" id="UP000199662">
    <property type="component" value="Unassembled WGS sequence"/>
</dbReference>
<evidence type="ECO:0000259" key="3">
    <source>
        <dbReference type="Pfam" id="PF21922"/>
    </source>
</evidence>
<dbReference type="Gene3D" id="3.40.710.10">
    <property type="entry name" value="DD-peptidase/beta-lactamase superfamily"/>
    <property type="match status" value="1"/>
</dbReference>